<dbReference type="Pfam" id="PF03797">
    <property type="entry name" value="Autotransporter"/>
    <property type="match status" value="1"/>
</dbReference>
<gene>
    <name evidence="7" type="primary">esta3</name>
    <name evidence="7" type="ORF">PKB_5405</name>
</gene>
<dbReference type="SUPFAM" id="SSF52266">
    <property type="entry name" value="SGNH hydrolase"/>
    <property type="match status" value="1"/>
</dbReference>
<dbReference type="PANTHER" id="PTHR45648:SF22">
    <property type="entry name" value="GDSL LIPASE_ACYLHYDROLASE FAMILY PROTEIN (AFU_ORTHOLOGUE AFUA_4G14700)"/>
    <property type="match status" value="1"/>
</dbReference>
<dbReference type="GO" id="GO:0106435">
    <property type="term" value="F:carboxylesterase activity"/>
    <property type="evidence" value="ECO:0007669"/>
    <property type="project" value="UniProtKB-EC"/>
</dbReference>
<name>A0A024HQ86_PSEKB</name>
<dbReference type="KEGG" id="pkc:PKB_5405"/>
<dbReference type="HOGENOM" id="CLU_023098_5_0_6"/>
<dbReference type="InterPro" id="IPR051058">
    <property type="entry name" value="GDSL_Est/Lipase"/>
</dbReference>
<feature type="active site" evidence="4">
    <location>
        <position position="303"/>
    </location>
</feature>
<dbReference type="NCBIfam" id="NF041609">
    <property type="entry name" value="esterase_EstP"/>
    <property type="match status" value="1"/>
</dbReference>
<accession>A0A024HQ86</accession>
<dbReference type="AlphaFoldDB" id="A0A024HQ86"/>
<dbReference type="SMART" id="SM00869">
    <property type="entry name" value="Autotransporter"/>
    <property type="match status" value="1"/>
</dbReference>
<feature type="active site" description="Nucleophile" evidence="4">
    <location>
        <position position="37"/>
    </location>
</feature>
<reference evidence="7 8" key="2">
    <citation type="submission" date="2014-05" db="EMBL/GenBank/DDBJ databases">
        <title>Genome sequence of the 3-chlorobenzoate degrading bacterium Pseudomonas knackmussii B13 shows multiple evidence for horizontal gene transfer.</title>
        <authorList>
            <person name="Miyazaki R."/>
            <person name="Bertelli C."/>
            <person name="Falquet L."/>
            <person name="Robinson-Rechavi M."/>
            <person name="Gharib W."/>
            <person name="Roy S."/>
            <person name="Van der Meer J.R."/>
        </authorList>
    </citation>
    <scope>NUCLEOTIDE SEQUENCE [LARGE SCALE GENOMIC DNA]</scope>
    <source>
        <strain evidence="7 8">B13</strain>
    </source>
</reference>
<keyword evidence="2 5" id="KW-0732">Signal</keyword>
<dbReference type="PIRSF" id="PIRSF037375">
    <property type="entry name" value="Autotrns_EstA"/>
    <property type="match status" value="1"/>
</dbReference>
<dbReference type="PROSITE" id="PS51208">
    <property type="entry name" value="AUTOTRANSPORTER"/>
    <property type="match status" value="1"/>
</dbReference>
<dbReference type="GO" id="GO:0016298">
    <property type="term" value="F:lipase activity"/>
    <property type="evidence" value="ECO:0007669"/>
    <property type="project" value="InterPro"/>
</dbReference>
<dbReference type="InterPro" id="IPR005546">
    <property type="entry name" value="Autotransporte_beta"/>
</dbReference>
<dbReference type="PANTHER" id="PTHR45648">
    <property type="entry name" value="GDSL LIPASE/ACYLHYDROLASE FAMILY PROTEIN (AFU_ORTHOLOGUE AFUA_4G14700)"/>
    <property type="match status" value="1"/>
</dbReference>
<keyword evidence="8" id="KW-1185">Reference proteome</keyword>
<dbReference type="OrthoDB" id="5292073at2"/>
<feature type="domain" description="Autotransporter" evidence="6">
    <location>
        <begin position="359"/>
        <end position="638"/>
    </location>
</feature>
<keyword evidence="3 7" id="KW-0378">Hydrolase</keyword>
<dbReference type="InterPro" id="IPR017186">
    <property type="entry name" value="Lipase_autotranspt_EstA"/>
</dbReference>
<dbReference type="CDD" id="cd01847">
    <property type="entry name" value="Triacylglycerol_lipase_like"/>
    <property type="match status" value="1"/>
</dbReference>
<evidence type="ECO:0000256" key="3">
    <source>
        <dbReference type="ARBA" id="ARBA00022801"/>
    </source>
</evidence>
<reference evidence="7 8" key="1">
    <citation type="submission" date="2013-03" db="EMBL/GenBank/DDBJ databases">
        <authorList>
            <person name="Linke B."/>
        </authorList>
    </citation>
    <scope>NUCLEOTIDE SEQUENCE [LARGE SCALE GENOMIC DNA]</scope>
    <source>
        <strain evidence="7 8">B13</strain>
    </source>
</reference>
<feature type="active site" evidence="4">
    <location>
        <position position="306"/>
    </location>
</feature>
<dbReference type="InterPro" id="IPR006315">
    <property type="entry name" value="OM_autotransptr_brl_dom"/>
</dbReference>
<protein>
    <submittedName>
        <fullName evidence="7">Esterase estA</fullName>
        <ecNumber evidence="7">3.1.1.1</ecNumber>
    </submittedName>
</protein>
<evidence type="ECO:0000259" key="6">
    <source>
        <dbReference type="PROSITE" id="PS51208"/>
    </source>
</evidence>
<dbReference type="SUPFAM" id="SSF103515">
    <property type="entry name" value="Autotransporter"/>
    <property type="match status" value="1"/>
</dbReference>
<dbReference type="Proteomes" id="UP000025241">
    <property type="component" value="Chromosome I"/>
</dbReference>
<feature type="signal peptide" evidence="5">
    <location>
        <begin position="1"/>
        <end position="23"/>
    </location>
</feature>
<dbReference type="PATRIC" id="fig|1301098.3.peg.5393"/>
<dbReference type="EMBL" id="HG322950">
    <property type="protein sequence ID" value="CDF86717.1"/>
    <property type="molecule type" value="Genomic_DNA"/>
</dbReference>
<evidence type="ECO:0000256" key="1">
    <source>
        <dbReference type="ARBA" id="ARBA00008668"/>
    </source>
</evidence>
<evidence type="ECO:0000256" key="4">
    <source>
        <dbReference type="PIRSR" id="PIRSR037375-1"/>
    </source>
</evidence>
<dbReference type="eggNOG" id="COG3240">
    <property type="taxonomic scope" value="Bacteria"/>
</dbReference>
<comment type="similarity">
    <text evidence="1">Belongs to the 'GDSL' lipolytic enzyme family.</text>
</comment>
<dbReference type="Pfam" id="PF00657">
    <property type="entry name" value="Lipase_GDSL"/>
    <property type="match status" value="1"/>
</dbReference>
<evidence type="ECO:0000313" key="7">
    <source>
        <dbReference type="EMBL" id="CDF86717.1"/>
    </source>
</evidence>
<dbReference type="PROSITE" id="PS01098">
    <property type="entry name" value="LIPASE_GDSL_SER"/>
    <property type="match status" value="1"/>
</dbReference>
<dbReference type="GO" id="GO:0019867">
    <property type="term" value="C:outer membrane"/>
    <property type="evidence" value="ECO:0007669"/>
    <property type="project" value="InterPro"/>
</dbReference>
<dbReference type="GO" id="GO:0006629">
    <property type="term" value="P:lipid metabolic process"/>
    <property type="evidence" value="ECO:0007669"/>
    <property type="project" value="InterPro"/>
</dbReference>
<organism evidence="7 8">
    <name type="scientific">Pseudomonas knackmussii (strain DSM 6978 / CCUG 54928 / LMG 23759 / B13)</name>
    <dbReference type="NCBI Taxonomy" id="1301098"/>
    <lineage>
        <taxon>Bacteria</taxon>
        <taxon>Pseudomonadati</taxon>
        <taxon>Pseudomonadota</taxon>
        <taxon>Gammaproteobacteria</taxon>
        <taxon>Pseudomonadales</taxon>
        <taxon>Pseudomonadaceae</taxon>
        <taxon>Pseudomonas</taxon>
    </lineage>
</organism>
<dbReference type="InterPro" id="IPR036514">
    <property type="entry name" value="SGNH_hydro_sf"/>
</dbReference>
<dbReference type="InterPro" id="IPR048099">
    <property type="entry name" value="Esterase_EstP/EstA"/>
</dbReference>
<dbReference type="EC" id="3.1.1.1" evidence="7"/>
<dbReference type="NCBIfam" id="TIGR01414">
    <property type="entry name" value="autotrans_barl"/>
    <property type="match status" value="1"/>
</dbReference>
<dbReference type="eggNOG" id="COG4625">
    <property type="taxonomic scope" value="Bacteria"/>
</dbReference>
<dbReference type="STRING" id="1301098.PKB_5405"/>
<evidence type="ECO:0000313" key="8">
    <source>
        <dbReference type="Proteomes" id="UP000025241"/>
    </source>
</evidence>
<dbReference type="Gene3D" id="3.40.50.1110">
    <property type="entry name" value="SGNH hydrolase"/>
    <property type="match status" value="1"/>
</dbReference>
<evidence type="ECO:0000256" key="5">
    <source>
        <dbReference type="SAM" id="SignalP"/>
    </source>
</evidence>
<feature type="chain" id="PRO_5001533571" evidence="5">
    <location>
        <begin position="24"/>
        <end position="638"/>
    </location>
</feature>
<dbReference type="InterPro" id="IPR001087">
    <property type="entry name" value="GDSL"/>
</dbReference>
<dbReference type="Gene3D" id="2.40.128.130">
    <property type="entry name" value="Autotransporter beta-domain"/>
    <property type="match status" value="1"/>
</dbReference>
<dbReference type="InterPro" id="IPR008265">
    <property type="entry name" value="Lipase_GDSL_AS"/>
</dbReference>
<sequence>MIKQVLTPLAAACLLGIAGQASASPSPYSTMVIFGDSLSDAGQFPDAGGPAGASTRFTNRVGPTYLDGSGEIFGPTAAMIIGGRLGVSAADRGPSTSLVNAANGLPDGNNWAVGGYRTDQIYDSITAPGGSVVSANGQTRTRDGYLVGRRADPNALYYLTGGGNDFLQLRITNDPTARAAAGRLVDSVNALNQAGARYIMVWLLPDLGLTPATNGTALQSFGTQLSGIFNEELVSELSASGANVIPLNIPKMLGEVLADPGAYGLATGQNLVGTCFSGNSCPENATYGRHGASPDPTKLIFNDGVHPTIAGQTIIADYAYSILSAPWEASLLPEMALGTLNTFQPPRPSQWLADWGEWQRVGQWRGFISGGGQHLDYDDQDSAANGDGFGYNLNLGGSYRLDEAWRIGVAAGIYGQKLEAGPEDSDYKLNSYLGSLFAQFQQDRWWADAAVSAGYLDYADANRKFAIYKRTVEEKADTNGNLIAFSGRLGYDIAQGGENWHLSPFVSADWARVKVDGYTEGSGDAEAISFDEQNRYSRRLGAGLQGKYDLSAETRLFGEVGVEREYADDTQNIGMNLTSLSTLDFTLQGYTPQSHMQHATLGFDQKLTPELSLRGGYSAHRSDDNLQQGVNLALSLDF</sequence>
<dbReference type="RefSeq" id="WP_043256044.1">
    <property type="nucleotide sequence ID" value="NZ_HG322950.1"/>
</dbReference>
<evidence type="ECO:0000256" key="2">
    <source>
        <dbReference type="ARBA" id="ARBA00022729"/>
    </source>
</evidence>
<dbReference type="InterPro" id="IPR036709">
    <property type="entry name" value="Autotransporte_beta_dom_sf"/>
</dbReference>
<proteinExistence type="inferred from homology"/>